<reference evidence="3 4" key="1">
    <citation type="submission" date="2018-10" db="EMBL/GenBank/DDBJ databases">
        <title>Genomic Encyclopedia of Type Strains, Phase IV (KMG-IV): sequencing the most valuable type-strain genomes for metagenomic binning, comparative biology and taxonomic classification.</title>
        <authorList>
            <person name="Goeker M."/>
        </authorList>
    </citation>
    <scope>NUCLEOTIDE SEQUENCE [LARGE SCALE GENOMIC DNA]</scope>
    <source>
        <strain evidence="3 4">DSM 12769</strain>
    </source>
</reference>
<sequence length="101" mass="11591">MTRQQIYVGNLPTDCDEQALQTLFQPFGRVWSARLVLDRSSGEPRGFAFVEMDPEAAREAIAALDGRHYRGRALRVNPAHEKQPRGPRALRLRRRVVHRSL</sequence>
<dbReference type="InterPro" id="IPR012677">
    <property type="entry name" value="Nucleotide-bd_a/b_plait_sf"/>
</dbReference>
<dbReference type="OrthoDB" id="9798855at2"/>
<dbReference type="GO" id="GO:0003723">
    <property type="term" value="F:RNA binding"/>
    <property type="evidence" value="ECO:0007669"/>
    <property type="project" value="UniProtKB-KW"/>
</dbReference>
<evidence type="ECO:0000259" key="2">
    <source>
        <dbReference type="PROSITE" id="PS50102"/>
    </source>
</evidence>
<gene>
    <name evidence="3" type="ORF">DFR31_1049</name>
</gene>
<dbReference type="Proteomes" id="UP000275461">
    <property type="component" value="Unassembled WGS sequence"/>
</dbReference>
<evidence type="ECO:0000313" key="4">
    <source>
        <dbReference type="Proteomes" id="UP000275461"/>
    </source>
</evidence>
<dbReference type="InterPro" id="IPR035979">
    <property type="entry name" value="RBD_domain_sf"/>
</dbReference>
<accession>A0A498C701</accession>
<protein>
    <submittedName>
        <fullName evidence="3">RNA recognition motif-containing protein</fullName>
    </submittedName>
</protein>
<dbReference type="InterPro" id="IPR000504">
    <property type="entry name" value="RRM_dom"/>
</dbReference>
<feature type="domain" description="RRM" evidence="2">
    <location>
        <begin position="4"/>
        <end position="81"/>
    </location>
</feature>
<evidence type="ECO:0000256" key="1">
    <source>
        <dbReference type="ARBA" id="ARBA00022884"/>
    </source>
</evidence>
<dbReference type="SUPFAM" id="SSF54928">
    <property type="entry name" value="RNA-binding domain, RBD"/>
    <property type="match status" value="1"/>
</dbReference>
<comment type="caution">
    <text evidence="3">The sequence shown here is derived from an EMBL/GenBank/DDBJ whole genome shotgun (WGS) entry which is preliminary data.</text>
</comment>
<dbReference type="PANTHER" id="PTHR48025:SF1">
    <property type="entry name" value="RRM DOMAIN-CONTAINING PROTEIN"/>
    <property type="match status" value="1"/>
</dbReference>
<proteinExistence type="predicted"/>
<dbReference type="PROSITE" id="PS50102">
    <property type="entry name" value="RRM"/>
    <property type="match status" value="1"/>
</dbReference>
<dbReference type="EMBL" id="RCDA01000001">
    <property type="protein sequence ID" value="RLK51133.1"/>
    <property type="molecule type" value="Genomic_DNA"/>
</dbReference>
<dbReference type="AlphaFoldDB" id="A0A498C701"/>
<organism evidence="3 4">
    <name type="scientific">Alkalispirillum mobile</name>
    <dbReference type="NCBI Taxonomy" id="85925"/>
    <lineage>
        <taxon>Bacteria</taxon>
        <taxon>Pseudomonadati</taxon>
        <taxon>Pseudomonadota</taxon>
        <taxon>Gammaproteobacteria</taxon>
        <taxon>Chromatiales</taxon>
        <taxon>Ectothiorhodospiraceae</taxon>
        <taxon>Alkalispirillum</taxon>
    </lineage>
</organism>
<dbReference type="RefSeq" id="WP_121441565.1">
    <property type="nucleotide sequence ID" value="NZ_RCDA01000001.1"/>
</dbReference>
<dbReference type="Pfam" id="PF00076">
    <property type="entry name" value="RRM_1"/>
    <property type="match status" value="1"/>
</dbReference>
<name>A0A498C701_9GAMM</name>
<dbReference type="InterPro" id="IPR050502">
    <property type="entry name" value="Euk_RNA-bind_prot"/>
</dbReference>
<evidence type="ECO:0000313" key="3">
    <source>
        <dbReference type="EMBL" id="RLK51133.1"/>
    </source>
</evidence>
<dbReference type="SMART" id="SM00360">
    <property type="entry name" value="RRM"/>
    <property type="match status" value="1"/>
</dbReference>
<dbReference type="PANTHER" id="PTHR48025">
    <property type="entry name" value="OS02G0815200 PROTEIN"/>
    <property type="match status" value="1"/>
</dbReference>
<keyword evidence="4" id="KW-1185">Reference proteome</keyword>
<dbReference type="Gene3D" id="3.30.70.330">
    <property type="match status" value="1"/>
</dbReference>
<keyword evidence="1" id="KW-0694">RNA-binding</keyword>